<feature type="transmembrane region" description="Helical" evidence="1">
    <location>
        <begin position="37"/>
        <end position="59"/>
    </location>
</feature>
<keyword evidence="1" id="KW-0812">Transmembrane</keyword>
<dbReference type="OrthoDB" id="981982at2"/>
<sequence>MKEQLLKNKNAQTAFGLGMTLLLLISIAIWFKLIAASLWNLLLFPLIFSLVQFCLTPLLRGLGIFHYYSHFLMANTSDSSAVELHTGTTFDFILHFSLRDFGSRSKLNIITEVVNGLLRIIHDIENGSIHRNKKIIAAPYFLSKRTIQKFGFKVKEPSLLDRVFIIGSFFDILLMYIFTHRKFTLPEVWKVKSVELSAWQLLAKKGDLINLKKRLKG</sequence>
<name>A0A074L3J4_9BACT</name>
<feature type="transmembrane region" description="Helical" evidence="1">
    <location>
        <begin position="12"/>
        <end position="31"/>
    </location>
</feature>
<gene>
    <name evidence="2" type="ORF">EL17_22220</name>
</gene>
<dbReference type="Proteomes" id="UP000027821">
    <property type="component" value="Unassembled WGS sequence"/>
</dbReference>
<accession>A0A074L3J4</accession>
<dbReference type="AlphaFoldDB" id="A0A074L3J4"/>
<organism evidence="2 3">
    <name type="scientific">Anditalea andensis</name>
    <dbReference type="NCBI Taxonomy" id="1048983"/>
    <lineage>
        <taxon>Bacteria</taxon>
        <taxon>Pseudomonadati</taxon>
        <taxon>Bacteroidota</taxon>
        <taxon>Cytophagia</taxon>
        <taxon>Cytophagales</taxon>
        <taxon>Cytophagaceae</taxon>
        <taxon>Anditalea</taxon>
    </lineage>
</organism>
<dbReference type="EMBL" id="JMIH01000004">
    <property type="protein sequence ID" value="KEO75744.1"/>
    <property type="molecule type" value="Genomic_DNA"/>
</dbReference>
<dbReference type="eggNOG" id="ENOG502ZCIU">
    <property type="taxonomic scope" value="Bacteria"/>
</dbReference>
<keyword evidence="1" id="KW-1133">Transmembrane helix</keyword>
<protein>
    <submittedName>
        <fullName evidence="2">Uncharacterized protein</fullName>
    </submittedName>
</protein>
<dbReference type="RefSeq" id="WP_035068626.1">
    <property type="nucleotide sequence ID" value="NZ_JMIH01000004.1"/>
</dbReference>
<evidence type="ECO:0000313" key="3">
    <source>
        <dbReference type="Proteomes" id="UP000027821"/>
    </source>
</evidence>
<keyword evidence="3" id="KW-1185">Reference proteome</keyword>
<proteinExistence type="predicted"/>
<evidence type="ECO:0000313" key="2">
    <source>
        <dbReference type="EMBL" id="KEO75744.1"/>
    </source>
</evidence>
<feature type="transmembrane region" description="Helical" evidence="1">
    <location>
        <begin position="159"/>
        <end position="178"/>
    </location>
</feature>
<reference evidence="2 3" key="1">
    <citation type="submission" date="2014-04" db="EMBL/GenBank/DDBJ databases">
        <title>Characterization and application of a salt tolerant electro-active bacterium.</title>
        <authorList>
            <person name="Yang L."/>
            <person name="Wei S."/>
            <person name="Tay Q.X.M."/>
        </authorList>
    </citation>
    <scope>NUCLEOTIDE SEQUENCE [LARGE SCALE GENOMIC DNA]</scope>
    <source>
        <strain evidence="2 3">LY1</strain>
    </source>
</reference>
<comment type="caution">
    <text evidence="2">The sequence shown here is derived from an EMBL/GenBank/DDBJ whole genome shotgun (WGS) entry which is preliminary data.</text>
</comment>
<keyword evidence="1" id="KW-0472">Membrane</keyword>
<evidence type="ECO:0000256" key="1">
    <source>
        <dbReference type="SAM" id="Phobius"/>
    </source>
</evidence>